<organism evidence="3 4">
    <name type="scientific">Emticicia aquatilis</name>
    <dbReference type="NCBI Taxonomy" id="1537369"/>
    <lineage>
        <taxon>Bacteria</taxon>
        <taxon>Pseudomonadati</taxon>
        <taxon>Bacteroidota</taxon>
        <taxon>Cytophagia</taxon>
        <taxon>Cytophagales</taxon>
        <taxon>Leadbetterellaceae</taxon>
        <taxon>Emticicia</taxon>
    </lineage>
</organism>
<dbReference type="RefSeq" id="WP_188766661.1">
    <property type="nucleotide sequence ID" value="NZ_BMKK01000005.1"/>
</dbReference>
<comment type="caution">
    <text evidence="3">The sequence shown here is derived from an EMBL/GenBank/DDBJ whole genome shotgun (WGS) entry which is preliminary data.</text>
</comment>
<feature type="transmembrane region" description="Helical" evidence="1">
    <location>
        <begin position="146"/>
        <end position="168"/>
    </location>
</feature>
<reference evidence="3" key="1">
    <citation type="journal article" date="2014" name="Int. J. Syst. Evol. Microbiol.">
        <title>Complete genome sequence of Corynebacterium casei LMG S-19264T (=DSM 44701T), isolated from a smear-ripened cheese.</title>
        <authorList>
            <consortium name="US DOE Joint Genome Institute (JGI-PGF)"/>
            <person name="Walter F."/>
            <person name="Albersmeier A."/>
            <person name="Kalinowski J."/>
            <person name="Ruckert C."/>
        </authorList>
    </citation>
    <scope>NUCLEOTIDE SEQUENCE</scope>
    <source>
        <strain evidence="3">CGMCC 1.15958</strain>
    </source>
</reference>
<keyword evidence="4" id="KW-1185">Reference proteome</keyword>
<keyword evidence="1" id="KW-1133">Transmembrane helix</keyword>
<sequence>MKKINILKYILILLLNSPLGAGGRLFAHIGSAGVVHEGKAGKYSVQVYVEPPDVIPGTAKVSVMVDGNDIKSVKMSPIYYWTGDEGSPRSDEGIMTEAGKYEGKIWLMENGAASVRVVIEGARGKGEVLIPIAALSTAQRQLPSSLGWILAGLALLLVGIMTTIIGASTGDSLLKVGESENNSTKKRRIVGSTIGASFCGLLLFGGNMWWNAETADYQRNIYRPYTATSSISLRAGQRILNFKIDSASVNGRSTSFIIPDHGKLMHMFLVKEGSMEVFAHLHPSRKDTLKFEAPLPNMPAGKYLIFADVLRYHSLQNTITDTVEIPQTPKVNVMPTLTGDSDDTFVVTNALNKSANSTVDESITICGSPGVKTKLQDGSSIVWEEKPNQKLVAGKVYDLKFSVLAPDGKPAELQTYLGMMGHAAVIKDDASVYIHLHPNGTYSSTAVQVLQKRIGETSNKRPNLNNAKKFRDSVDNVLAKLQTMTEAERDKLLMGNMTHEVNGHHGGQVTFPYVFPKAGHYRVWLQVKREGKILTGVFDANVI</sequence>
<dbReference type="Proteomes" id="UP000609064">
    <property type="component" value="Unassembled WGS sequence"/>
</dbReference>
<gene>
    <name evidence="3" type="ORF">GCM10011514_27300</name>
</gene>
<evidence type="ECO:0000256" key="1">
    <source>
        <dbReference type="SAM" id="Phobius"/>
    </source>
</evidence>
<protein>
    <submittedName>
        <fullName evidence="3">Uncharacterized protein</fullName>
    </submittedName>
</protein>
<evidence type="ECO:0000313" key="4">
    <source>
        <dbReference type="Proteomes" id="UP000609064"/>
    </source>
</evidence>
<dbReference type="EMBL" id="BMKK01000005">
    <property type="protein sequence ID" value="GGD61789.1"/>
    <property type="molecule type" value="Genomic_DNA"/>
</dbReference>
<reference evidence="3" key="2">
    <citation type="submission" date="2020-09" db="EMBL/GenBank/DDBJ databases">
        <authorList>
            <person name="Sun Q."/>
            <person name="Zhou Y."/>
        </authorList>
    </citation>
    <scope>NUCLEOTIDE SEQUENCE</scope>
    <source>
        <strain evidence="3">CGMCC 1.15958</strain>
    </source>
</reference>
<name>A0A917DS58_9BACT</name>
<feature type="signal peptide" evidence="2">
    <location>
        <begin position="1"/>
        <end position="21"/>
    </location>
</feature>
<evidence type="ECO:0000313" key="3">
    <source>
        <dbReference type="EMBL" id="GGD61789.1"/>
    </source>
</evidence>
<keyword evidence="1" id="KW-0472">Membrane</keyword>
<dbReference type="AlphaFoldDB" id="A0A917DS58"/>
<proteinExistence type="predicted"/>
<keyword evidence="2" id="KW-0732">Signal</keyword>
<evidence type="ECO:0000256" key="2">
    <source>
        <dbReference type="SAM" id="SignalP"/>
    </source>
</evidence>
<accession>A0A917DS58</accession>
<feature type="transmembrane region" description="Helical" evidence="1">
    <location>
        <begin position="189"/>
        <end position="210"/>
    </location>
</feature>
<feature type="chain" id="PRO_5037195644" evidence="2">
    <location>
        <begin position="22"/>
        <end position="543"/>
    </location>
</feature>
<keyword evidence="1" id="KW-0812">Transmembrane</keyword>